<name>A0AAW1JHP5_POPJA</name>
<dbReference type="AlphaFoldDB" id="A0AAW1JHP5"/>
<accession>A0AAW1JHP5</accession>
<keyword evidence="1" id="KW-0732">Signal</keyword>
<feature type="signal peptide" evidence="1">
    <location>
        <begin position="1"/>
        <end position="23"/>
    </location>
</feature>
<dbReference type="Proteomes" id="UP001458880">
    <property type="component" value="Unassembled WGS sequence"/>
</dbReference>
<sequence length="183" mass="21724">MAFHLTTLFLAFICIWRVQDVNGYLRKTRSNPYDNLYLYQSAFSNSNMTQTRLPQLPETRIKFTHPLTGTTPLVDDEIIREGFDQESKRRGYKKPTKYFKHTANIKLKSSLKTNDKKCCEDGWWWLTSKNNFAPYQLMQQPRRPTYYPSNQDYGYRIVDDVKPVVEHIEGDLKYDFRTGTHSF</sequence>
<organism evidence="2 3">
    <name type="scientific">Popillia japonica</name>
    <name type="common">Japanese beetle</name>
    <dbReference type="NCBI Taxonomy" id="7064"/>
    <lineage>
        <taxon>Eukaryota</taxon>
        <taxon>Metazoa</taxon>
        <taxon>Ecdysozoa</taxon>
        <taxon>Arthropoda</taxon>
        <taxon>Hexapoda</taxon>
        <taxon>Insecta</taxon>
        <taxon>Pterygota</taxon>
        <taxon>Neoptera</taxon>
        <taxon>Endopterygota</taxon>
        <taxon>Coleoptera</taxon>
        <taxon>Polyphaga</taxon>
        <taxon>Scarabaeiformia</taxon>
        <taxon>Scarabaeidae</taxon>
        <taxon>Rutelinae</taxon>
        <taxon>Popillia</taxon>
    </lineage>
</organism>
<evidence type="ECO:0000313" key="2">
    <source>
        <dbReference type="EMBL" id="KAK9703284.1"/>
    </source>
</evidence>
<comment type="caution">
    <text evidence="2">The sequence shown here is derived from an EMBL/GenBank/DDBJ whole genome shotgun (WGS) entry which is preliminary data.</text>
</comment>
<proteinExistence type="predicted"/>
<keyword evidence="3" id="KW-1185">Reference proteome</keyword>
<evidence type="ECO:0000313" key="3">
    <source>
        <dbReference type="Proteomes" id="UP001458880"/>
    </source>
</evidence>
<feature type="chain" id="PRO_5043810938" evidence="1">
    <location>
        <begin position="24"/>
        <end position="183"/>
    </location>
</feature>
<protein>
    <submittedName>
        <fullName evidence="2">Uncharacterized protein</fullName>
    </submittedName>
</protein>
<gene>
    <name evidence="2" type="ORF">QE152_g29418</name>
</gene>
<evidence type="ECO:0000256" key="1">
    <source>
        <dbReference type="SAM" id="SignalP"/>
    </source>
</evidence>
<dbReference type="EMBL" id="JASPKY010000373">
    <property type="protein sequence ID" value="KAK9703284.1"/>
    <property type="molecule type" value="Genomic_DNA"/>
</dbReference>
<reference evidence="2 3" key="1">
    <citation type="journal article" date="2024" name="BMC Genomics">
        <title>De novo assembly and annotation of Popillia japonica's genome with initial clues to its potential as an invasive pest.</title>
        <authorList>
            <person name="Cucini C."/>
            <person name="Boschi S."/>
            <person name="Funari R."/>
            <person name="Cardaioli E."/>
            <person name="Iannotti N."/>
            <person name="Marturano G."/>
            <person name="Paoli F."/>
            <person name="Bruttini M."/>
            <person name="Carapelli A."/>
            <person name="Frati F."/>
            <person name="Nardi F."/>
        </authorList>
    </citation>
    <scope>NUCLEOTIDE SEQUENCE [LARGE SCALE GENOMIC DNA]</scope>
    <source>
        <strain evidence="2">DMR45628</strain>
    </source>
</reference>